<dbReference type="VEuPathDB" id="FungiDB:I7I51_03226"/>
<proteinExistence type="predicted"/>
<dbReference type="EMBL" id="CP069116">
    <property type="protein sequence ID" value="QSS67013.1"/>
    <property type="molecule type" value="Genomic_DNA"/>
</dbReference>
<evidence type="ECO:0000313" key="2">
    <source>
        <dbReference type="Proteomes" id="UP000663671"/>
    </source>
</evidence>
<dbReference type="Proteomes" id="UP000663671">
    <property type="component" value="Chromosome 6"/>
</dbReference>
<sequence>MPVLTFAMCSPQAAFSRGNSRLCDYIYIDLGQVPNDVSSDVYSNPAPLLADGRKLNVVPISTGKTFGVNSEQLRLLKLRTIEQYLSPSQPPPILYSGYFSYFLDPYVLANDIPALTHH</sequence>
<gene>
    <name evidence="1" type="ORF">I7I51_03226</name>
</gene>
<dbReference type="AlphaFoldDB" id="A0A8A1MQZ3"/>
<protein>
    <submittedName>
        <fullName evidence="1">Uncharacterized protein</fullName>
    </submittedName>
</protein>
<reference evidence="1" key="1">
    <citation type="submission" date="2021-01" db="EMBL/GenBank/DDBJ databases">
        <title>Chromosome-level genome assembly of a human fungal pathogen reveals clustering of transcriptionally co-regulated genes.</title>
        <authorList>
            <person name="Voorhies M."/>
            <person name="Cohen S."/>
            <person name="Shea T.P."/>
            <person name="Petrus S."/>
            <person name="Munoz J.F."/>
            <person name="Poplawski S."/>
            <person name="Goldman W.E."/>
            <person name="Michael T."/>
            <person name="Cuomo C.A."/>
            <person name="Sil A."/>
            <person name="Beyhan S."/>
        </authorList>
    </citation>
    <scope>NUCLEOTIDE SEQUENCE</scope>
    <source>
        <strain evidence="1">WU24</strain>
    </source>
</reference>
<accession>A0A8A1MQZ3</accession>
<evidence type="ECO:0000313" key="1">
    <source>
        <dbReference type="EMBL" id="QSS67013.1"/>
    </source>
</evidence>
<dbReference type="OrthoDB" id="10309524at2759"/>
<name>A0A8A1MQZ3_AJECA</name>
<organism evidence="1 2">
    <name type="scientific">Ajellomyces capsulatus</name>
    <name type="common">Darling's disease fungus</name>
    <name type="synonym">Histoplasma capsulatum</name>
    <dbReference type="NCBI Taxonomy" id="5037"/>
    <lineage>
        <taxon>Eukaryota</taxon>
        <taxon>Fungi</taxon>
        <taxon>Dikarya</taxon>
        <taxon>Ascomycota</taxon>
        <taxon>Pezizomycotina</taxon>
        <taxon>Eurotiomycetes</taxon>
        <taxon>Eurotiomycetidae</taxon>
        <taxon>Onygenales</taxon>
        <taxon>Ajellomycetaceae</taxon>
        <taxon>Histoplasma</taxon>
    </lineage>
</organism>